<dbReference type="UniPathway" id="UPA00140">
    <property type="reaction ID" value="UER00204"/>
</dbReference>
<dbReference type="InterPro" id="IPR020792">
    <property type="entry name" value="SO4_adenylyltransferase_pro"/>
</dbReference>
<dbReference type="PANTHER" id="PTHR43509:SF1">
    <property type="entry name" value="SULFATE ADENYLYLTRANSFERASE"/>
    <property type="match status" value="1"/>
</dbReference>
<keyword evidence="4 8" id="KW-0547">Nucleotide-binding</keyword>
<keyword evidence="5 8" id="KW-0067">ATP-binding</keyword>
<feature type="domain" description="Sulphate adenylyltransferase catalytic" evidence="9">
    <location>
        <begin position="172"/>
        <end position="382"/>
    </location>
</feature>
<dbReference type="NCBIfam" id="TIGR00339">
    <property type="entry name" value="sopT"/>
    <property type="match status" value="1"/>
</dbReference>
<evidence type="ECO:0000256" key="7">
    <source>
        <dbReference type="ARBA" id="ARBA00049370"/>
    </source>
</evidence>
<comment type="similarity">
    <text evidence="6 8">Belongs to the sulfate adenylyltransferase family.</text>
</comment>
<reference evidence="11 12" key="1">
    <citation type="submission" date="2015-09" db="EMBL/GenBank/DDBJ databases">
        <title>Draft genome sequence of Hydrogenibacillus schlegelii DSM 2000.</title>
        <authorList>
            <person name="Hemp J."/>
        </authorList>
    </citation>
    <scope>NUCLEOTIDE SEQUENCE [LARGE SCALE GENOMIC DNA]</scope>
    <source>
        <strain evidence="11 12">MA 48</strain>
    </source>
</reference>
<keyword evidence="12" id="KW-1185">Reference proteome</keyword>
<organism evidence="11 12">
    <name type="scientific">Hydrogenibacillus schlegelii</name>
    <name type="common">Bacillus schlegelii</name>
    <dbReference type="NCBI Taxonomy" id="1484"/>
    <lineage>
        <taxon>Bacteria</taxon>
        <taxon>Bacillati</taxon>
        <taxon>Bacillota</taxon>
        <taxon>Bacilli</taxon>
        <taxon>Bacillales</taxon>
        <taxon>Bacillales Family X. Incertae Sedis</taxon>
        <taxon>Hydrogenibacillus</taxon>
    </lineage>
</organism>
<dbReference type="InterPro" id="IPR015947">
    <property type="entry name" value="PUA-like_sf"/>
</dbReference>
<dbReference type="PANTHER" id="PTHR43509">
    <property type="match status" value="1"/>
</dbReference>
<accession>A0A132MGU1</accession>
<dbReference type="GO" id="GO:0004781">
    <property type="term" value="F:sulfate adenylyltransferase (ATP) activity"/>
    <property type="evidence" value="ECO:0007669"/>
    <property type="project" value="UniProtKB-UniRule"/>
</dbReference>
<keyword evidence="2 8" id="KW-0808">Transferase</keyword>
<dbReference type="GO" id="GO:0070814">
    <property type="term" value="P:hydrogen sulfide biosynthetic process"/>
    <property type="evidence" value="ECO:0007669"/>
    <property type="project" value="UniProtKB-UniRule"/>
</dbReference>
<dbReference type="NCBIfam" id="NF003166">
    <property type="entry name" value="PRK04149.1"/>
    <property type="match status" value="1"/>
</dbReference>
<dbReference type="Gene3D" id="3.40.50.620">
    <property type="entry name" value="HUPs"/>
    <property type="match status" value="1"/>
</dbReference>
<dbReference type="Gene3D" id="3.10.400.10">
    <property type="entry name" value="Sulfate adenylyltransferase"/>
    <property type="match status" value="1"/>
</dbReference>
<dbReference type="SUPFAM" id="SSF88697">
    <property type="entry name" value="PUA domain-like"/>
    <property type="match status" value="1"/>
</dbReference>
<dbReference type="SUPFAM" id="SSF52374">
    <property type="entry name" value="Nucleotidylyl transferase"/>
    <property type="match status" value="1"/>
</dbReference>
<dbReference type="InterPro" id="IPR025980">
    <property type="entry name" value="ATP-Sase_PUA-like_dom"/>
</dbReference>
<evidence type="ECO:0000313" key="11">
    <source>
        <dbReference type="EMBL" id="OAR04516.1"/>
    </source>
</evidence>
<dbReference type="EC" id="2.7.7.4" evidence="8"/>
<dbReference type="GO" id="GO:0005524">
    <property type="term" value="F:ATP binding"/>
    <property type="evidence" value="ECO:0007669"/>
    <property type="project" value="UniProtKB-KW"/>
</dbReference>
<keyword evidence="3 8" id="KW-0548">Nucleotidyltransferase</keyword>
<dbReference type="Pfam" id="PF01747">
    <property type="entry name" value="ATP-sulfurylase"/>
    <property type="match status" value="1"/>
</dbReference>
<evidence type="ECO:0000259" key="9">
    <source>
        <dbReference type="Pfam" id="PF01747"/>
    </source>
</evidence>
<comment type="catalytic activity">
    <reaction evidence="7 8">
        <text>sulfate + ATP + H(+) = adenosine 5'-phosphosulfate + diphosphate</text>
        <dbReference type="Rhea" id="RHEA:18133"/>
        <dbReference type="ChEBI" id="CHEBI:15378"/>
        <dbReference type="ChEBI" id="CHEBI:16189"/>
        <dbReference type="ChEBI" id="CHEBI:30616"/>
        <dbReference type="ChEBI" id="CHEBI:33019"/>
        <dbReference type="ChEBI" id="CHEBI:58243"/>
        <dbReference type="EC" id="2.7.7.4"/>
    </reaction>
</comment>
<evidence type="ECO:0000256" key="5">
    <source>
        <dbReference type="ARBA" id="ARBA00022840"/>
    </source>
</evidence>
<dbReference type="Pfam" id="PF14306">
    <property type="entry name" value="PUA_2"/>
    <property type="match status" value="1"/>
</dbReference>
<dbReference type="STRING" id="1484.SA87_10535"/>
<evidence type="ECO:0000256" key="6">
    <source>
        <dbReference type="ARBA" id="ARBA00037980"/>
    </source>
</evidence>
<dbReference type="Proteomes" id="UP000243024">
    <property type="component" value="Unassembled WGS sequence"/>
</dbReference>
<evidence type="ECO:0000256" key="3">
    <source>
        <dbReference type="ARBA" id="ARBA00022695"/>
    </source>
</evidence>
<proteinExistence type="inferred from homology"/>
<feature type="domain" description="ATP-sulfurylase PUA-like" evidence="10">
    <location>
        <begin position="7"/>
        <end position="163"/>
    </location>
</feature>
<gene>
    <name evidence="8 11" type="primary">sat</name>
    <name evidence="11" type="ORF">SA87_10535</name>
</gene>
<dbReference type="InterPro" id="IPR002650">
    <property type="entry name" value="Sulphate_adenylyltransferase"/>
</dbReference>
<evidence type="ECO:0000256" key="8">
    <source>
        <dbReference type="HAMAP-Rule" id="MF_00066"/>
    </source>
</evidence>
<dbReference type="CDD" id="cd00517">
    <property type="entry name" value="ATPS"/>
    <property type="match status" value="1"/>
</dbReference>
<dbReference type="AlphaFoldDB" id="A0A132MGU1"/>
<evidence type="ECO:0000259" key="10">
    <source>
        <dbReference type="Pfam" id="PF14306"/>
    </source>
</evidence>
<name>A0A132MGU1_HYDSH</name>
<dbReference type="InterPro" id="IPR014729">
    <property type="entry name" value="Rossmann-like_a/b/a_fold"/>
</dbReference>
<comment type="caution">
    <text evidence="11">The sequence shown here is derived from an EMBL/GenBank/DDBJ whole genome shotgun (WGS) entry which is preliminary data.</text>
</comment>
<sequence>MEPAVLPHGGHLVHRVLTGEARREALLRSRFLPRLLLSPRALSDLELIGVGAYSPLVGFLGREDYESVLTSMRLRDGTVWPIPITLPVDEELARRLRAGQEAALVGEEDGVVYGVIEITEVYPYDPRREAEAVYRTTEDAHPGVRRLYAQPGRYVAGPVWLLDRPKREGFQKYCLDPAEAREAFRRRGWRTVVGFQTRNPIHRAHEYIQKSALEIVDGLFLHPLIGETKADDIPAEVRLRSYEVLLEHYYPRDRVLLSVYPAAMRYAGPREAVLHALVRKNYGCTHFIVGRDHAGVGRYYGTYEAQHIFKNFKPEEIGLTLLFFENSFYCEKCDGMASEKTCPHPAEYRSLLSGTKVREMLRRGEKPSPKFTRPEVAEVLIRGLEEKGVAVHGA</sequence>
<comment type="pathway">
    <text evidence="1 8">Sulfur metabolism; hydrogen sulfide biosynthesis; sulfite from sulfate: step 1/3.</text>
</comment>
<dbReference type="RefSeq" id="WP_066200525.1">
    <property type="nucleotide sequence ID" value="NZ_CBCSAS010000040.1"/>
</dbReference>
<evidence type="ECO:0000313" key="12">
    <source>
        <dbReference type="Proteomes" id="UP000243024"/>
    </source>
</evidence>
<protein>
    <recommendedName>
        <fullName evidence="8">Sulfate adenylyltransferase</fullName>
        <ecNumber evidence="8">2.7.7.4</ecNumber>
    </recommendedName>
    <alternativeName>
        <fullName evidence="8">ATP-sulfurylase</fullName>
    </alternativeName>
    <alternativeName>
        <fullName evidence="8">Sulfate adenylate transferase</fullName>
        <shortName evidence="8">SAT</shortName>
    </alternativeName>
</protein>
<dbReference type="InterPro" id="IPR024951">
    <property type="entry name" value="Sulfurylase_cat_dom"/>
</dbReference>
<evidence type="ECO:0000256" key="1">
    <source>
        <dbReference type="ARBA" id="ARBA00005048"/>
    </source>
</evidence>
<dbReference type="GO" id="GO:0000103">
    <property type="term" value="P:sulfate assimilation"/>
    <property type="evidence" value="ECO:0007669"/>
    <property type="project" value="UniProtKB-UniRule"/>
</dbReference>
<dbReference type="OrthoDB" id="9804504at2"/>
<dbReference type="HAMAP" id="MF_00066">
    <property type="entry name" value="Sulf_adenylyltr"/>
    <property type="match status" value="1"/>
</dbReference>
<dbReference type="EMBL" id="JXBB01000014">
    <property type="protein sequence ID" value="OAR04516.1"/>
    <property type="molecule type" value="Genomic_DNA"/>
</dbReference>
<evidence type="ECO:0000256" key="2">
    <source>
        <dbReference type="ARBA" id="ARBA00022679"/>
    </source>
</evidence>
<evidence type="ECO:0000256" key="4">
    <source>
        <dbReference type="ARBA" id="ARBA00022741"/>
    </source>
</evidence>